<sequence>MNTIQQYPRVFISHSHQDKPFVERLVKDLLDANLNVWVDKQELAPGDSVIEKVSHGLRSSD</sequence>
<feature type="domain" description="TIR" evidence="1">
    <location>
        <begin position="6"/>
        <end position="61"/>
    </location>
</feature>
<evidence type="ECO:0000313" key="3">
    <source>
        <dbReference type="Proteomes" id="UP000520876"/>
    </source>
</evidence>
<accession>A0A7Z0SPP7</accession>
<comment type="caution">
    <text evidence="2">The sequence shown here is derived from an EMBL/GenBank/DDBJ whole genome shotgun (WGS) entry which is preliminary data.</text>
</comment>
<keyword evidence="2" id="KW-0675">Receptor</keyword>
<dbReference type="Gene3D" id="3.40.50.10140">
    <property type="entry name" value="Toll/interleukin-1 receptor homology (TIR) domain"/>
    <property type="match status" value="1"/>
</dbReference>
<organism evidence="2 3">
    <name type="scientific">Vreelandella sedimenti</name>
    <dbReference type="NCBI Taxonomy" id="2729618"/>
    <lineage>
        <taxon>Bacteria</taxon>
        <taxon>Pseudomonadati</taxon>
        <taxon>Pseudomonadota</taxon>
        <taxon>Gammaproteobacteria</taxon>
        <taxon>Oceanospirillales</taxon>
        <taxon>Halomonadaceae</taxon>
        <taxon>Vreelandella</taxon>
    </lineage>
</organism>
<protein>
    <submittedName>
        <fullName evidence="2">Toll/interleukin-1 receptor domain-containing protein</fullName>
    </submittedName>
</protein>
<gene>
    <name evidence="2" type="ORF">HZU72_10150</name>
</gene>
<dbReference type="InterPro" id="IPR035897">
    <property type="entry name" value="Toll_tir_struct_dom_sf"/>
</dbReference>
<evidence type="ECO:0000313" key="2">
    <source>
        <dbReference type="EMBL" id="NYT72789.1"/>
    </source>
</evidence>
<dbReference type="InterPro" id="IPR000157">
    <property type="entry name" value="TIR_dom"/>
</dbReference>
<dbReference type="Pfam" id="PF13676">
    <property type="entry name" value="TIR_2"/>
    <property type="match status" value="1"/>
</dbReference>
<proteinExistence type="predicted"/>
<dbReference type="GO" id="GO:0007165">
    <property type="term" value="P:signal transduction"/>
    <property type="evidence" value="ECO:0007669"/>
    <property type="project" value="InterPro"/>
</dbReference>
<name>A0A7Z0SPP7_9GAMM</name>
<dbReference type="Proteomes" id="UP000520876">
    <property type="component" value="Unassembled WGS sequence"/>
</dbReference>
<evidence type="ECO:0000259" key="1">
    <source>
        <dbReference type="PROSITE" id="PS50104"/>
    </source>
</evidence>
<keyword evidence="3" id="KW-1185">Reference proteome</keyword>
<dbReference type="SUPFAM" id="SSF52200">
    <property type="entry name" value="Toll/Interleukin receptor TIR domain"/>
    <property type="match status" value="1"/>
</dbReference>
<dbReference type="EMBL" id="JACCGK010000008">
    <property type="protein sequence ID" value="NYT72789.1"/>
    <property type="molecule type" value="Genomic_DNA"/>
</dbReference>
<dbReference type="PROSITE" id="PS50104">
    <property type="entry name" value="TIR"/>
    <property type="match status" value="1"/>
</dbReference>
<reference evidence="2 3" key="1">
    <citation type="submission" date="2020-07" db="EMBL/GenBank/DDBJ databases">
        <title>Halomonas sp. QX-2 draft genome sequence.</title>
        <authorList>
            <person name="Qiu X."/>
        </authorList>
    </citation>
    <scope>NUCLEOTIDE SEQUENCE [LARGE SCALE GENOMIC DNA]</scope>
    <source>
        <strain evidence="2 3">QX-2</strain>
    </source>
</reference>
<dbReference type="AlphaFoldDB" id="A0A7Z0SPP7"/>